<dbReference type="Pfam" id="PF00459">
    <property type="entry name" value="Inositol_P"/>
    <property type="match status" value="1"/>
</dbReference>
<dbReference type="Gene3D" id="3.30.540.10">
    <property type="entry name" value="Fructose-1,6-Bisphosphatase, subunit A, domain 1"/>
    <property type="match status" value="1"/>
</dbReference>
<protein>
    <recommendedName>
        <fullName evidence="9">3'(2'),5'-bisphosphate nucleotidase CysQ</fullName>
        <ecNumber evidence="9">3.1.3.7</ecNumber>
    </recommendedName>
    <alternativeName>
        <fullName evidence="9">3'(2'),5-bisphosphonucleoside 3'(2')-phosphohydrolase</fullName>
    </alternativeName>
    <alternativeName>
        <fullName evidence="9">3'-phosphoadenosine 5'-phosphate phosphatase</fullName>
        <shortName evidence="9">PAP phosphatase</shortName>
    </alternativeName>
</protein>
<comment type="catalytic activity">
    <reaction evidence="1 9">
        <text>adenosine 3',5'-bisphosphate + H2O = AMP + phosphate</text>
        <dbReference type="Rhea" id="RHEA:10040"/>
        <dbReference type="ChEBI" id="CHEBI:15377"/>
        <dbReference type="ChEBI" id="CHEBI:43474"/>
        <dbReference type="ChEBI" id="CHEBI:58343"/>
        <dbReference type="ChEBI" id="CHEBI:456215"/>
        <dbReference type="EC" id="3.1.3.7"/>
    </reaction>
</comment>
<dbReference type="Gene3D" id="3.40.190.80">
    <property type="match status" value="1"/>
</dbReference>
<keyword evidence="3 9" id="KW-1003">Cell membrane</keyword>
<dbReference type="InterPro" id="IPR050725">
    <property type="entry name" value="CysQ/Inositol_MonoPase"/>
</dbReference>
<feature type="binding site" evidence="9">
    <location>
        <begin position="89"/>
        <end position="92"/>
    </location>
    <ligand>
        <name>substrate</name>
    </ligand>
</feature>
<feature type="binding site" evidence="9">
    <location>
        <position position="87"/>
    </location>
    <ligand>
        <name>Mg(2+)</name>
        <dbReference type="ChEBI" id="CHEBI:18420"/>
        <label>2</label>
    </ligand>
</feature>
<comment type="subcellular location">
    <subcellularLocation>
        <location evidence="9">Cell membrane</location>
        <topology evidence="9">Peripheral membrane protein</topology>
        <orientation evidence="9">Cytoplasmic side</orientation>
    </subcellularLocation>
</comment>
<comment type="cofactor">
    <cofactor evidence="9 10">
        <name>Mg(2+)</name>
        <dbReference type="ChEBI" id="CHEBI:18420"/>
    </cofactor>
</comment>
<evidence type="ECO:0000256" key="2">
    <source>
        <dbReference type="ARBA" id="ARBA00005289"/>
    </source>
</evidence>
<evidence type="ECO:0000256" key="1">
    <source>
        <dbReference type="ARBA" id="ARBA00001625"/>
    </source>
</evidence>
<feature type="binding site" evidence="9 10">
    <location>
        <position position="90"/>
    </location>
    <ligand>
        <name>Mg(2+)</name>
        <dbReference type="ChEBI" id="CHEBI:18420"/>
        <label>2</label>
    </ligand>
</feature>
<dbReference type="EC" id="3.1.3.7" evidence="9"/>
<evidence type="ECO:0000256" key="8">
    <source>
        <dbReference type="ARBA" id="ARBA00023136"/>
    </source>
</evidence>
<comment type="caution">
    <text evidence="11">The sequence shown here is derived from an EMBL/GenBank/DDBJ whole genome shotgun (WGS) entry which is preliminary data.</text>
</comment>
<feature type="binding site" evidence="9">
    <location>
        <position position="68"/>
    </location>
    <ligand>
        <name>substrate</name>
    </ligand>
</feature>
<dbReference type="STRING" id="1605367.AFM12_07935"/>
<keyword evidence="8 9" id="KW-0472">Membrane</keyword>
<feature type="binding site" evidence="10">
    <location>
        <position position="89"/>
    </location>
    <ligand>
        <name>Mg(2+)</name>
        <dbReference type="ChEBI" id="CHEBI:18420"/>
        <label>1</label>
        <note>catalytic</note>
    </ligand>
</feature>
<dbReference type="PATRIC" id="fig|1605367.3.peg.2964"/>
<dbReference type="PANTHER" id="PTHR43028:SF5">
    <property type="entry name" value="3'(2'),5'-BISPHOSPHATE NUCLEOTIDASE 1"/>
    <property type="match status" value="1"/>
</dbReference>
<keyword evidence="6 9" id="KW-0378">Hydrolase</keyword>
<dbReference type="InterPro" id="IPR000760">
    <property type="entry name" value="Inositol_monophosphatase-like"/>
</dbReference>
<accession>A0A0N8H9W9</accession>
<keyword evidence="4" id="KW-0997">Cell inner membrane</keyword>
<evidence type="ECO:0000256" key="9">
    <source>
        <dbReference type="HAMAP-Rule" id="MF_02095"/>
    </source>
</evidence>
<dbReference type="HAMAP" id="MF_02095">
    <property type="entry name" value="CysQ"/>
    <property type="match status" value="1"/>
</dbReference>
<dbReference type="EMBL" id="LGTQ01000006">
    <property type="protein sequence ID" value="KPM48540.1"/>
    <property type="molecule type" value="Genomic_DNA"/>
</dbReference>
<evidence type="ECO:0000256" key="5">
    <source>
        <dbReference type="ARBA" id="ARBA00022723"/>
    </source>
</evidence>
<evidence type="ECO:0000256" key="6">
    <source>
        <dbReference type="ARBA" id="ARBA00022801"/>
    </source>
</evidence>
<evidence type="ECO:0000256" key="4">
    <source>
        <dbReference type="ARBA" id="ARBA00022519"/>
    </source>
</evidence>
<dbReference type="PANTHER" id="PTHR43028">
    <property type="entry name" value="3'(2'),5'-BISPHOSPHATE NUCLEOTIDASE 1"/>
    <property type="match status" value="1"/>
</dbReference>
<gene>
    <name evidence="9" type="primary">cysQ</name>
    <name evidence="11" type="ORF">AFM12_07935</name>
</gene>
<feature type="binding site" evidence="9">
    <location>
        <position position="215"/>
    </location>
    <ligand>
        <name>Mg(2+)</name>
        <dbReference type="ChEBI" id="CHEBI:18420"/>
        <label>2</label>
    </ligand>
</feature>
<feature type="binding site" evidence="10">
    <location>
        <position position="215"/>
    </location>
    <ligand>
        <name>Mg(2+)</name>
        <dbReference type="ChEBI" id="CHEBI:18420"/>
        <label>1</label>
        <note>catalytic</note>
    </ligand>
</feature>
<sequence length="261" mass="29413">MTHSVEDILPILKEASQKIMEVYHSFDPEKDITIKGDDSPLTRADKNSHEVIVAALQRLRPDIAILSEENTEELVDRTSLEFLWCIDPLDGTKEFIKKKQDFCINIALLKNGKAIEGYVAVPAKNEFYWAVEGHGAFKEDAEGKRSEIKVKSFKASDKNLKIAASASHRNQETNDFIEVFEEPELKSMGSALKFLKIAEGEVDIYPRIAPTMEWDTAGPQIILEEAGGSVLHYETKQPLRYNKENLLNPYFIAIGGGELSW</sequence>
<dbReference type="GO" id="GO:0008441">
    <property type="term" value="F:3'(2'),5'-bisphosphate nucleotidase activity"/>
    <property type="evidence" value="ECO:0007669"/>
    <property type="project" value="UniProtKB-UniRule"/>
</dbReference>
<dbReference type="GO" id="GO:0046854">
    <property type="term" value="P:phosphatidylinositol phosphate biosynthetic process"/>
    <property type="evidence" value="ECO:0007669"/>
    <property type="project" value="InterPro"/>
</dbReference>
<keyword evidence="7 9" id="KW-0460">Magnesium</keyword>
<dbReference type="CDD" id="cd01638">
    <property type="entry name" value="CysQ"/>
    <property type="match status" value="1"/>
</dbReference>
<proteinExistence type="inferred from homology"/>
<organism evidence="11 12">
    <name type="scientific">Jiulongibacter sediminis</name>
    <dbReference type="NCBI Taxonomy" id="1605367"/>
    <lineage>
        <taxon>Bacteria</taxon>
        <taxon>Pseudomonadati</taxon>
        <taxon>Bacteroidota</taxon>
        <taxon>Cytophagia</taxon>
        <taxon>Cytophagales</taxon>
        <taxon>Leadbetterellaceae</taxon>
        <taxon>Jiulongibacter</taxon>
    </lineage>
</organism>
<dbReference type="AlphaFoldDB" id="A0A0N8H9W9"/>
<dbReference type="InterPro" id="IPR020550">
    <property type="entry name" value="Inositol_monophosphatase_CS"/>
</dbReference>
<dbReference type="NCBIfam" id="TIGR01331">
    <property type="entry name" value="bisphos_cysQ"/>
    <property type="match status" value="1"/>
</dbReference>
<feature type="binding site" evidence="9">
    <location>
        <position position="89"/>
    </location>
    <ligand>
        <name>Mg(2+)</name>
        <dbReference type="ChEBI" id="CHEBI:18420"/>
        <label>1</label>
    </ligand>
</feature>
<feature type="binding site" evidence="9">
    <location>
        <position position="215"/>
    </location>
    <ligand>
        <name>substrate</name>
    </ligand>
</feature>
<evidence type="ECO:0000256" key="7">
    <source>
        <dbReference type="ARBA" id="ARBA00022842"/>
    </source>
</evidence>
<evidence type="ECO:0000256" key="3">
    <source>
        <dbReference type="ARBA" id="ARBA00022475"/>
    </source>
</evidence>
<dbReference type="InterPro" id="IPR006240">
    <property type="entry name" value="CysQ"/>
</dbReference>
<dbReference type="GO" id="GO:0000287">
    <property type="term" value="F:magnesium ion binding"/>
    <property type="evidence" value="ECO:0007669"/>
    <property type="project" value="UniProtKB-UniRule"/>
</dbReference>
<evidence type="ECO:0000313" key="11">
    <source>
        <dbReference type="EMBL" id="KPM48540.1"/>
    </source>
</evidence>
<dbReference type="Proteomes" id="UP000050454">
    <property type="component" value="Unassembled WGS sequence"/>
</dbReference>
<keyword evidence="5 9" id="KW-0479">Metal-binding</keyword>
<keyword evidence="12" id="KW-1185">Reference proteome</keyword>
<evidence type="ECO:0000256" key="10">
    <source>
        <dbReference type="PIRSR" id="PIRSR600760-2"/>
    </source>
</evidence>
<evidence type="ECO:0000313" key="12">
    <source>
        <dbReference type="Proteomes" id="UP000050454"/>
    </source>
</evidence>
<name>A0A0N8H9W9_9BACT</name>
<feature type="binding site" evidence="9">
    <location>
        <position position="68"/>
    </location>
    <ligand>
        <name>Mg(2+)</name>
        <dbReference type="ChEBI" id="CHEBI:18420"/>
        <label>1</label>
    </ligand>
</feature>
<dbReference type="RefSeq" id="WP_055146344.1">
    <property type="nucleotide sequence ID" value="NZ_JXSZ01000006.1"/>
</dbReference>
<comment type="function">
    <text evidence="9">Converts adenosine-3',5'-bisphosphate (PAP) to AMP.</text>
</comment>
<dbReference type="SUPFAM" id="SSF56655">
    <property type="entry name" value="Carbohydrate phosphatase"/>
    <property type="match status" value="1"/>
</dbReference>
<dbReference type="GO" id="GO:0005886">
    <property type="term" value="C:plasma membrane"/>
    <property type="evidence" value="ECO:0007669"/>
    <property type="project" value="UniProtKB-SubCell"/>
</dbReference>
<dbReference type="OrthoDB" id="9772456at2"/>
<feature type="binding site" evidence="10">
    <location>
        <position position="87"/>
    </location>
    <ligand>
        <name>Mg(2+)</name>
        <dbReference type="ChEBI" id="CHEBI:18420"/>
        <label>1</label>
        <note>catalytic</note>
    </ligand>
</feature>
<dbReference type="InterPro" id="IPR020583">
    <property type="entry name" value="Inositol_monoP_metal-BS"/>
</dbReference>
<dbReference type="PRINTS" id="PR00377">
    <property type="entry name" value="IMPHPHTASES"/>
</dbReference>
<dbReference type="GO" id="GO:0006790">
    <property type="term" value="P:sulfur compound metabolic process"/>
    <property type="evidence" value="ECO:0007669"/>
    <property type="project" value="UniProtKB-UniRule"/>
</dbReference>
<dbReference type="PROSITE" id="PS00630">
    <property type="entry name" value="IMP_2"/>
    <property type="match status" value="1"/>
</dbReference>
<feature type="binding site" evidence="9">
    <location>
        <position position="87"/>
    </location>
    <ligand>
        <name>Mg(2+)</name>
        <dbReference type="ChEBI" id="CHEBI:18420"/>
        <label>1</label>
    </ligand>
</feature>
<feature type="binding site" evidence="10">
    <location>
        <position position="68"/>
    </location>
    <ligand>
        <name>Mg(2+)</name>
        <dbReference type="ChEBI" id="CHEBI:18420"/>
        <label>1</label>
        <note>catalytic</note>
    </ligand>
</feature>
<reference evidence="11 12" key="1">
    <citation type="submission" date="2015-07" db="EMBL/GenBank/DDBJ databases">
        <title>The draft genome sequence of Leadbetterella sp. JN14-9.</title>
        <authorList>
            <person name="Liu Y."/>
            <person name="Du J."/>
            <person name="Shao Z."/>
        </authorList>
    </citation>
    <scope>NUCLEOTIDE SEQUENCE [LARGE SCALE GENOMIC DNA]</scope>
    <source>
        <strain evidence="11 12">JN14-9</strain>
    </source>
</reference>
<comment type="similarity">
    <text evidence="2 9">Belongs to the inositol monophosphatase superfamily. CysQ family.</text>
</comment>
<dbReference type="PROSITE" id="PS00629">
    <property type="entry name" value="IMP_1"/>
    <property type="match status" value="1"/>
</dbReference>